<reference evidence="4" key="1">
    <citation type="submission" date="2018-05" db="EMBL/GenBank/DDBJ databases">
        <authorList>
            <person name="Li X."/>
        </authorList>
    </citation>
    <scope>NUCLEOTIDE SEQUENCE [LARGE SCALE GENOMIC DNA]</scope>
    <source>
        <strain evidence="4">LX32</strain>
    </source>
</reference>
<dbReference type="RefSeq" id="WP_111527684.1">
    <property type="nucleotide sequence ID" value="NZ_JBHRSG010000002.1"/>
</dbReference>
<evidence type="ECO:0000313" key="3">
    <source>
        <dbReference type="EMBL" id="RAK53933.1"/>
    </source>
</evidence>
<organism evidence="3 4">
    <name type="scientific">Phenylobacterium soli</name>
    <dbReference type="NCBI Taxonomy" id="2170551"/>
    <lineage>
        <taxon>Bacteria</taxon>
        <taxon>Pseudomonadati</taxon>
        <taxon>Pseudomonadota</taxon>
        <taxon>Alphaproteobacteria</taxon>
        <taxon>Caulobacterales</taxon>
        <taxon>Caulobacteraceae</taxon>
        <taxon>Phenylobacterium</taxon>
    </lineage>
</organism>
<dbReference type="AlphaFoldDB" id="A0A328AGE7"/>
<dbReference type="EMBL" id="QFYQ01000001">
    <property type="protein sequence ID" value="RAK53933.1"/>
    <property type="molecule type" value="Genomic_DNA"/>
</dbReference>
<name>A0A328AGE7_9CAUL</name>
<feature type="region of interest" description="Disordered" evidence="1">
    <location>
        <begin position="50"/>
        <end position="104"/>
    </location>
</feature>
<dbReference type="Proteomes" id="UP000249254">
    <property type="component" value="Unassembled WGS sequence"/>
</dbReference>
<feature type="transmembrane region" description="Helical" evidence="2">
    <location>
        <begin position="12"/>
        <end position="31"/>
    </location>
</feature>
<accession>A0A328AGE7</accession>
<protein>
    <submittedName>
        <fullName evidence="3">Uncharacterized protein</fullName>
    </submittedName>
</protein>
<sequence>MAEGGRRIAKRWGAVALSLSAHAAVLGALLMSRASSPLVIQESEPIAVALAEPPPKPVEVPAPDPEPSPAPPAPSPSPVPKPAPTPAKARPAIKVHETPPPQTPVQPLVVAKAAETAPLPELTDAQLVGATTAGEGEGGGGAGEVDGAGGRPCDMVARLQTALRRDGRVRSAVAGVHRGKAVLIWNGEWIQSPGEEGRGLASVRQAIAVEVGFAPEACRAQPMRGLVLISLTDGQRIAFGAGAWRWSDLLHAKGAVYSRR</sequence>
<keyword evidence="2" id="KW-1133">Transmembrane helix</keyword>
<feature type="compositionally biased region" description="Pro residues" evidence="1">
    <location>
        <begin position="52"/>
        <end position="85"/>
    </location>
</feature>
<comment type="caution">
    <text evidence="3">The sequence shown here is derived from an EMBL/GenBank/DDBJ whole genome shotgun (WGS) entry which is preliminary data.</text>
</comment>
<evidence type="ECO:0000313" key="4">
    <source>
        <dbReference type="Proteomes" id="UP000249254"/>
    </source>
</evidence>
<keyword evidence="4" id="KW-1185">Reference proteome</keyword>
<keyword evidence="2" id="KW-0812">Transmembrane</keyword>
<evidence type="ECO:0000256" key="2">
    <source>
        <dbReference type="SAM" id="Phobius"/>
    </source>
</evidence>
<keyword evidence="2" id="KW-0472">Membrane</keyword>
<evidence type="ECO:0000256" key="1">
    <source>
        <dbReference type="SAM" id="MobiDB-lite"/>
    </source>
</evidence>
<proteinExistence type="predicted"/>
<dbReference type="OrthoDB" id="7204417at2"/>
<gene>
    <name evidence="3" type="ORF">DJ017_05055</name>
</gene>